<dbReference type="RefSeq" id="WP_131011700.1">
    <property type="nucleotide sequence ID" value="NZ_SIRE01000003.1"/>
</dbReference>
<comment type="caution">
    <text evidence="2">The sequence shown here is derived from an EMBL/GenBank/DDBJ whole genome shotgun (WGS) entry which is preliminary data.</text>
</comment>
<proteinExistence type="predicted"/>
<gene>
    <name evidence="2" type="ORF">EYB31_02470</name>
</gene>
<protein>
    <recommendedName>
        <fullName evidence="1">SLH domain-containing protein</fullName>
    </recommendedName>
</protein>
<accession>A0A4Q9DX90</accession>
<dbReference type="InterPro" id="IPR013783">
    <property type="entry name" value="Ig-like_fold"/>
</dbReference>
<dbReference type="AlphaFoldDB" id="A0A4Q9DX90"/>
<feature type="domain" description="SLH" evidence="1">
    <location>
        <begin position="96"/>
        <end position="158"/>
    </location>
</feature>
<dbReference type="InterPro" id="IPR051465">
    <property type="entry name" value="Cell_Envelope_Struct_Comp"/>
</dbReference>
<dbReference type="InterPro" id="IPR001119">
    <property type="entry name" value="SLH_dom"/>
</dbReference>
<evidence type="ECO:0000313" key="2">
    <source>
        <dbReference type="EMBL" id="TBL80985.1"/>
    </source>
</evidence>
<dbReference type="EMBL" id="SIRE01000003">
    <property type="protein sequence ID" value="TBL80985.1"/>
    <property type="molecule type" value="Genomic_DNA"/>
</dbReference>
<reference evidence="2 3" key="1">
    <citation type="submission" date="2019-02" db="EMBL/GenBank/DDBJ databases">
        <title>Paenibacillus sp. nov., isolated from surface-sterilized tissue of Thalictrum simplex L.</title>
        <authorList>
            <person name="Tuo L."/>
        </authorList>
    </citation>
    <scope>NUCLEOTIDE SEQUENCE [LARGE SCALE GENOMIC DNA]</scope>
    <source>
        <strain evidence="2 3">N2SHLJ1</strain>
    </source>
</reference>
<organism evidence="2 3">
    <name type="scientific">Paenibacillus thalictri</name>
    <dbReference type="NCBI Taxonomy" id="2527873"/>
    <lineage>
        <taxon>Bacteria</taxon>
        <taxon>Bacillati</taxon>
        <taxon>Bacillota</taxon>
        <taxon>Bacilli</taxon>
        <taxon>Bacillales</taxon>
        <taxon>Paenibacillaceae</taxon>
        <taxon>Paenibacillus</taxon>
    </lineage>
</organism>
<evidence type="ECO:0000259" key="1">
    <source>
        <dbReference type="PROSITE" id="PS51272"/>
    </source>
</evidence>
<dbReference type="PROSITE" id="PS51272">
    <property type="entry name" value="SLH"/>
    <property type="match status" value="3"/>
</dbReference>
<sequence length="817" mass="88749">MFRTAAKLACFTLGLTIVLSLYFAGVVEAKGETKTFQDVPPDHWAFYAVQEMVNNGVVDGYQDGGFFPDQELTREQFCKLLTLALDLNLSKANESSYSDVAVDDWSMPYIEAVKDYVSGYEIGIGKPFFDPSAVITREDVAIALVKGAKLNPGSVSNAVSVIQQKFYDASAVSTGIEAYVAIAIQNNLLSGYEDGTFRPQSGLTRAAAVTMLTRMLENKLILPLKDITLSVDIPLKVETPYISISGKTEKDIKLYVNNDWTPNYNGTYEWSGNLNKGEGDYWFEVKAVKSNGRYKAFNYAVDFSIPAPKLTVMVPGETDLETVRISGSVNDINDDSPIVSVNGKVITIREKGEWSIDLSLHEGTNMVTFSSSNKFNKETEQQKSIVFNISPPDLKLEDVPDIVNFKEFTIRGTATDKNDSKPKVTLNNKELTNNDGFQQKIVLTEGVNDLAIRAVNRLGKATDFAKKVSYVIKPPNVTVDGLTETSIKETVSFSVAVDDLYDKQPSIYINGLYRGQSSANSSLTLAEGNNDITIKAVSSSGKETIITKKVVYVILPPKLNVETLPATTGTRTLTVKATAVDTVDSSPSIYLNGSYVAKNSISTTVQLVEGTNKITIRATNSKGKEAVETQTVIYTSPPPVVTVSALPETVTSKSLTIKASAQDANDQYPKLYLNGQYMATKQFETTVQLKDGVNVFEIKAVNSVGKTSDIITRSVSYQQPAPTIMINGTWPASVSSPTFTLSVNATDPNDSSPSILINGKVEGKSSISKTVTLTQGVNTFEFKAQNAAGKVSDPIIKTITYTVPITNVPTASETSQK</sequence>
<keyword evidence="3" id="KW-1185">Reference proteome</keyword>
<evidence type="ECO:0000313" key="3">
    <source>
        <dbReference type="Proteomes" id="UP000293142"/>
    </source>
</evidence>
<dbReference type="Pfam" id="PF00395">
    <property type="entry name" value="SLH"/>
    <property type="match status" value="2"/>
</dbReference>
<dbReference type="PANTHER" id="PTHR43308">
    <property type="entry name" value="OUTER MEMBRANE PROTEIN ALPHA-RELATED"/>
    <property type="match status" value="1"/>
</dbReference>
<dbReference type="Proteomes" id="UP000293142">
    <property type="component" value="Unassembled WGS sequence"/>
</dbReference>
<dbReference type="OrthoDB" id="5845122at2"/>
<feature type="domain" description="SLH" evidence="1">
    <location>
        <begin position="163"/>
        <end position="226"/>
    </location>
</feature>
<name>A0A4Q9DX90_9BACL</name>
<feature type="domain" description="SLH" evidence="1">
    <location>
        <begin position="32"/>
        <end position="95"/>
    </location>
</feature>
<dbReference type="Gene3D" id="2.60.40.10">
    <property type="entry name" value="Immunoglobulins"/>
    <property type="match status" value="5"/>
</dbReference>
<dbReference type="Pfam" id="PF09136">
    <property type="entry name" value="Glucodextran_B"/>
    <property type="match status" value="1"/>
</dbReference>